<keyword evidence="13" id="KW-1185">Reference proteome</keyword>
<dbReference type="Pfam" id="PF02891">
    <property type="entry name" value="zf-MIZ"/>
    <property type="match status" value="1"/>
</dbReference>
<evidence type="ECO:0000256" key="5">
    <source>
        <dbReference type="ARBA" id="ARBA00022771"/>
    </source>
</evidence>
<comment type="similarity">
    <text evidence="2">Belongs to the PIAS family.</text>
</comment>
<organism evidence="12 13">
    <name type="scientific">Actinomortierella ambigua</name>
    <dbReference type="NCBI Taxonomy" id="1343610"/>
    <lineage>
        <taxon>Eukaryota</taxon>
        <taxon>Fungi</taxon>
        <taxon>Fungi incertae sedis</taxon>
        <taxon>Mucoromycota</taxon>
        <taxon>Mortierellomycotina</taxon>
        <taxon>Mortierellomycetes</taxon>
        <taxon>Mortierellales</taxon>
        <taxon>Mortierellaceae</taxon>
        <taxon>Actinomortierella</taxon>
    </lineage>
</organism>
<dbReference type="AlphaFoldDB" id="A0A9P6Q365"/>
<evidence type="ECO:0000256" key="1">
    <source>
        <dbReference type="ARBA" id="ARBA00004718"/>
    </source>
</evidence>
<evidence type="ECO:0000256" key="4">
    <source>
        <dbReference type="ARBA" id="ARBA00022723"/>
    </source>
</evidence>
<feature type="region of interest" description="Disordered" evidence="9">
    <location>
        <begin position="634"/>
        <end position="678"/>
    </location>
</feature>
<keyword evidence="5 8" id="KW-0863">Zinc-finger</keyword>
<dbReference type="Pfam" id="PF14324">
    <property type="entry name" value="PINIT"/>
    <property type="match status" value="1"/>
</dbReference>
<feature type="compositionally biased region" description="Basic and acidic residues" evidence="9">
    <location>
        <begin position="495"/>
        <end position="513"/>
    </location>
</feature>
<dbReference type="PROSITE" id="PS51044">
    <property type="entry name" value="ZF_SP_RING"/>
    <property type="match status" value="1"/>
</dbReference>
<evidence type="ECO:0000256" key="9">
    <source>
        <dbReference type="SAM" id="MobiDB-lite"/>
    </source>
</evidence>
<accession>A0A9P6Q365</accession>
<dbReference type="InterPro" id="IPR013083">
    <property type="entry name" value="Znf_RING/FYVE/PHD"/>
</dbReference>
<dbReference type="GO" id="GO:0061665">
    <property type="term" value="F:SUMO ligase activity"/>
    <property type="evidence" value="ECO:0007669"/>
    <property type="project" value="TreeGrafter"/>
</dbReference>
<dbReference type="InterPro" id="IPR038654">
    <property type="entry name" value="PINIT_sf"/>
</dbReference>
<keyword evidence="4" id="KW-0479">Metal-binding</keyword>
<feature type="compositionally biased region" description="Low complexity" evidence="9">
    <location>
        <begin position="882"/>
        <end position="914"/>
    </location>
</feature>
<feature type="compositionally biased region" description="Acidic residues" evidence="9">
    <location>
        <begin position="469"/>
        <end position="479"/>
    </location>
</feature>
<feature type="region of interest" description="Disordered" evidence="9">
    <location>
        <begin position="709"/>
        <end position="765"/>
    </location>
</feature>
<feature type="domain" description="PINIT" evidence="11">
    <location>
        <begin position="161"/>
        <end position="312"/>
    </location>
</feature>
<dbReference type="PROSITE" id="PS51466">
    <property type="entry name" value="PINIT"/>
    <property type="match status" value="1"/>
</dbReference>
<reference evidence="12" key="1">
    <citation type="journal article" date="2020" name="Fungal Divers.">
        <title>Resolving the Mortierellaceae phylogeny through synthesis of multi-gene phylogenetics and phylogenomics.</title>
        <authorList>
            <person name="Vandepol N."/>
            <person name="Liber J."/>
            <person name="Desiro A."/>
            <person name="Na H."/>
            <person name="Kennedy M."/>
            <person name="Barry K."/>
            <person name="Grigoriev I.V."/>
            <person name="Miller A.N."/>
            <person name="O'Donnell K."/>
            <person name="Stajich J.E."/>
            <person name="Bonito G."/>
        </authorList>
    </citation>
    <scope>NUCLEOTIDE SEQUENCE</scope>
    <source>
        <strain evidence="12">BC1065</strain>
    </source>
</reference>
<comment type="pathway">
    <text evidence="1">Protein modification; protein sumoylation.</text>
</comment>
<dbReference type="GO" id="GO:0000785">
    <property type="term" value="C:chromatin"/>
    <property type="evidence" value="ECO:0007669"/>
    <property type="project" value="TreeGrafter"/>
</dbReference>
<feature type="domain" description="SP-RING-type" evidence="10">
    <location>
        <begin position="341"/>
        <end position="427"/>
    </location>
</feature>
<feature type="region of interest" description="Disordered" evidence="9">
    <location>
        <begin position="998"/>
        <end position="1200"/>
    </location>
</feature>
<name>A0A9P6Q365_9FUNG</name>
<feature type="region of interest" description="Disordered" evidence="9">
    <location>
        <begin position="101"/>
        <end position="125"/>
    </location>
</feature>
<feature type="compositionally biased region" description="Polar residues" evidence="9">
    <location>
        <begin position="942"/>
        <end position="970"/>
    </location>
</feature>
<evidence type="ECO:0000259" key="11">
    <source>
        <dbReference type="PROSITE" id="PS51466"/>
    </source>
</evidence>
<feature type="compositionally biased region" description="Polar residues" evidence="9">
    <location>
        <begin position="1014"/>
        <end position="1029"/>
    </location>
</feature>
<evidence type="ECO:0000256" key="7">
    <source>
        <dbReference type="ARBA" id="ARBA00022833"/>
    </source>
</evidence>
<feature type="compositionally biased region" description="Acidic residues" evidence="9">
    <location>
        <begin position="1172"/>
        <end position="1181"/>
    </location>
</feature>
<evidence type="ECO:0000313" key="13">
    <source>
        <dbReference type="Proteomes" id="UP000807716"/>
    </source>
</evidence>
<feature type="region of interest" description="Disordered" evidence="9">
    <location>
        <begin position="790"/>
        <end position="974"/>
    </location>
</feature>
<feature type="compositionally biased region" description="Basic and acidic residues" evidence="9">
    <location>
        <begin position="710"/>
        <end position="725"/>
    </location>
</feature>
<feature type="compositionally biased region" description="Polar residues" evidence="9">
    <location>
        <begin position="1112"/>
        <end position="1122"/>
    </location>
</feature>
<dbReference type="OrthoDB" id="28127at2759"/>
<feature type="compositionally biased region" description="Polar residues" evidence="9">
    <location>
        <begin position="1158"/>
        <end position="1169"/>
    </location>
</feature>
<feature type="region of interest" description="Disordered" evidence="9">
    <location>
        <begin position="558"/>
        <end position="604"/>
    </location>
</feature>
<feature type="compositionally biased region" description="Low complexity" evidence="9">
    <location>
        <begin position="838"/>
        <end position="847"/>
    </location>
</feature>
<keyword evidence="3" id="KW-0808">Transferase</keyword>
<dbReference type="Proteomes" id="UP000807716">
    <property type="component" value="Unassembled WGS sequence"/>
</dbReference>
<dbReference type="PANTHER" id="PTHR10782:SF4">
    <property type="entry name" value="TONALLI, ISOFORM E"/>
    <property type="match status" value="1"/>
</dbReference>
<comment type="caution">
    <text evidence="12">The sequence shown here is derived from an EMBL/GenBank/DDBJ whole genome shotgun (WGS) entry which is preliminary data.</text>
</comment>
<protein>
    <submittedName>
        <fullName evidence="12">SUMO ligase siz1</fullName>
    </submittedName>
</protein>
<feature type="compositionally biased region" description="Polar residues" evidence="9">
    <location>
        <begin position="814"/>
        <end position="823"/>
    </location>
</feature>
<dbReference type="GO" id="GO:0016874">
    <property type="term" value="F:ligase activity"/>
    <property type="evidence" value="ECO:0007669"/>
    <property type="project" value="UniProtKB-KW"/>
</dbReference>
<keyword evidence="7" id="KW-0862">Zinc</keyword>
<evidence type="ECO:0000259" key="10">
    <source>
        <dbReference type="PROSITE" id="PS51044"/>
    </source>
</evidence>
<feature type="compositionally biased region" description="Gly residues" evidence="9">
    <location>
        <begin position="915"/>
        <end position="929"/>
    </location>
</feature>
<dbReference type="EMBL" id="JAAAJB010000322">
    <property type="protein sequence ID" value="KAG0258512.1"/>
    <property type="molecule type" value="Genomic_DNA"/>
</dbReference>
<keyword evidence="12" id="KW-0436">Ligase</keyword>
<keyword evidence="6" id="KW-0833">Ubl conjugation pathway</keyword>
<feature type="compositionally biased region" description="Low complexity" evidence="9">
    <location>
        <begin position="790"/>
        <end position="807"/>
    </location>
</feature>
<dbReference type="GO" id="GO:0016925">
    <property type="term" value="P:protein sumoylation"/>
    <property type="evidence" value="ECO:0007669"/>
    <property type="project" value="TreeGrafter"/>
</dbReference>
<feature type="compositionally biased region" description="Low complexity" evidence="9">
    <location>
        <begin position="649"/>
        <end position="662"/>
    </location>
</feature>
<feature type="compositionally biased region" description="Low complexity" evidence="9">
    <location>
        <begin position="101"/>
        <end position="111"/>
    </location>
</feature>
<proteinExistence type="inferred from homology"/>
<feature type="region of interest" description="Disordered" evidence="9">
    <location>
        <begin position="451"/>
        <end position="527"/>
    </location>
</feature>
<evidence type="ECO:0000256" key="2">
    <source>
        <dbReference type="ARBA" id="ARBA00005383"/>
    </source>
</evidence>
<dbReference type="Gene3D" id="3.30.40.10">
    <property type="entry name" value="Zinc/RING finger domain, C3HC4 (zinc finger)"/>
    <property type="match status" value="1"/>
</dbReference>
<feature type="compositionally biased region" description="Low complexity" evidence="9">
    <location>
        <begin position="1078"/>
        <end position="1098"/>
    </location>
</feature>
<feature type="compositionally biased region" description="Basic residues" evidence="9">
    <location>
        <begin position="1135"/>
        <end position="1157"/>
    </location>
</feature>
<sequence length="1200" mass="128370">MEDLQTIRGRVLPLFKLNDLKALIKTINERVKPAPGLKISGNKKELNDRIYELLSKYNEIGNQDTIQLIRSCINSVRGNQVSFSGSGPSISSMQPRVATPATTTVPTARPTSAMAGGSSSTINPGLITRPNSTASAMVSGHHHRSQQQHDGGSSMMGMNMVSSSSSSLYGQSVRMFKPSPFYKEVETLCPPRLCTEAKERTMNVILQFTTTPTLAARLKADPELQVMIFCGWADTPPGQQILMEFPSVCEVKVNQRNLEANLRGMKNKPGTVAPGNITRLCRLEPTGFNRIDFVYVNTTKKYNVSLHLVKRTSVDSLIRGIQRGKFLSKERMLQIIADRNRDADVVVSASTLSLKCPLGFVRINIPCRSSYCHHLQCFDGYTFFHLNEQTPTWTCPVCSRNMLSWEEIVVDGYFTDILQNTPSSLESVTVQPDGKWEIPSSGKVAVVAETRKATPAPEAKKKVPHDVFVLDDDDDEGDEDARGGRSGDDNDVEEVDGRRSSTSRDRRSAETPDHQPQAAQEPKQPEIEVIDLISDSEDEDGDAVMQAASLTLQEMANARPNSAAAVKAETVEPSSVATSRSGSTSAPTSTSTASRGTEAAPLISNVAAPTRLPMTADVGAAVATAAAAAATTIATPATMTESPGRGSSERSPQSTTSSATTSEGHSRAGSAANGWDHGEQENFMHQLIGTNRRKRQYEVDNEMQNMTTEARQRISRMELHSRASSERGSSSAVQSPDAPGRSTSSPSPATGGGGANDDLNSTRHVHQDRISGLIYDNLSAAAAAAAVVVSSPSTSSPEAMAAPTSAPGVYPHTSYASQNQQNHYRARPPTSQHHHHQQQQQQQQQQHAGYPASSHTQSRSVAPPADYYSGYSRAPSTEHLRSSSSSAPVPSNSVSPPLHSSSSSSSTSLSVTGWSSGGGSGGGGGGSGSGSSNMWRGGQDHPGSTSTWPSDVASSRPTSSSNGMYASTPASAVAGTAINPYAPRLSTLEELGRAAGILGYSSSSSPSSASSSSNVTSHPQHGYQRQHQSMGYASSPASSTGGGGGGSRRGYDHRDVSQTSPYAHRGGSSGGYSHGRSHSSSSHGYPGQQQQQQQQQHGAQRRENGVMMVDSRSPSASQRSGYNGSGGDEDGYPHPQHHHRHHQHHHHQHHPHHHQHHSTGPNNEMQQRQMADDLEEEEEVVEQGYGKPIFVPGVRGARAR</sequence>
<dbReference type="InterPro" id="IPR004181">
    <property type="entry name" value="Znf_MIZ"/>
</dbReference>
<dbReference type="GO" id="GO:0008270">
    <property type="term" value="F:zinc ion binding"/>
    <property type="evidence" value="ECO:0007669"/>
    <property type="project" value="UniProtKB-KW"/>
</dbReference>
<dbReference type="PANTHER" id="PTHR10782">
    <property type="entry name" value="ZINC FINGER MIZ DOMAIN-CONTAINING PROTEIN"/>
    <property type="match status" value="1"/>
</dbReference>
<evidence type="ECO:0000256" key="8">
    <source>
        <dbReference type="PROSITE-ProRule" id="PRU00452"/>
    </source>
</evidence>
<evidence type="ECO:0000313" key="12">
    <source>
        <dbReference type="EMBL" id="KAG0258512.1"/>
    </source>
</evidence>
<dbReference type="Gene3D" id="2.60.120.780">
    <property type="entry name" value="PINIT domain"/>
    <property type="match status" value="1"/>
</dbReference>
<feature type="compositionally biased region" description="Low complexity" evidence="9">
    <location>
        <begin position="726"/>
        <end position="749"/>
    </location>
</feature>
<evidence type="ECO:0000256" key="3">
    <source>
        <dbReference type="ARBA" id="ARBA00022679"/>
    </source>
</evidence>
<gene>
    <name evidence="12" type="primary">SIZ1</name>
    <name evidence="12" type="ORF">DFQ27_004608</name>
</gene>
<dbReference type="InterPro" id="IPR023321">
    <property type="entry name" value="PINIT"/>
</dbReference>
<evidence type="ECO:0000256" key="6">
    <source>
        <dbReference type="ARBA" id="ARBA00022786"/>
    </source>
</evidence>
<feature type="compositionally biased region" description="Low complexity" evidence="9">
    <location>
        <begin position="1001"/>
        <end position="1013"/>
    </location>
</feature>
<feature type="compositionally biased region" description="Low complexity" evidence="9">
    <location>
        <begin position="574"/>
        <end position="597"/>
    </location>
</feature>